<evidence type="ECO:0000256" key="1">
    <source>
        <dbReference type="ARBA" id="ARBA00005429"/>
    </source>
</evidence>
<keyword evidence="3 6" id="KW-0378">Hydrolase</keyword>
<evidence type="ECO:0000259" key="5">
    <source>
        <dbReference type="PROSITE" id="PS51716"/>
    </source>
</evidence>
<feature type="domain" description="IRG-type G" evidence="5">
    <location>
        <begin position="28"/>
        <end position="229"/>
    </location>
</feature>
<dbReference type="PANTHER" id="PTHR32341:SF10">
    <property type="entry name" value="INTERFERON-INDUCIBLE GTPASE 5"/>
    <property type="match status" value="1"/>
</dbReference>
<dbReference type="GO" id="GO:0016787">
    <property type="term" value="F:hydrolase activity"/>
    <property type="evidence" value="ECO:0007669"/>
    <property type="project" value="UniProtKB-KW"/>
</dbReference>
<evidence type="ECO:0000313" key="6">
    <source>
        <dbReference type="EMBL" id="RPB26602.1"/>
    </source>
</evidence>
<dbReference type="OrthoDB" id="422720at2759"/>
<sequence length="252" mass="28358">MAGIQPEVWPTPEERKQAEEQLLQPKEGFFHCAIAGLAGSGKSSLINAFRGLRNGSKSSLVAPTGVTETTVQITAYPDPATEPPRNRFVWYDVPGAGTINIKGWQYFNSQGLFVFDLIIVVVDNRFSEQDLIILQHCERYKIPSFIVRSKANQNIINTMNQDFDWEGSDDERDFNEIYLSAREKVVSQTRANYRENLREGGLDPSKPVYIVSCDALVALVQGEMKKLKKANQLIDEPQMVLKCLEAVKARMS</sequence>
<evidence type="ECO:0000256" key="4">
    <source>
        <dbReference type="ARBA" id="ARBA00023134"/>
    </source>
</evidence>
<evidence type="ECO:0000256" key="2">
    <source>
        <dbReference type="ARBA" id="ARBA00022741"/>
    </source>
</evidence>
<dbReference type="STRING" id="1051890.A0A3N4LZQ4"/>
<dbReference type="Proteomes" id="UP000267821">
    <property type="component" value="Unassembled WGS sequence"/>
</dbReference>
<dbReference type="PANTHER" id="PTHR32341">
    <property type="entry name" value="INTERFERON-INDUCIBLE GTPASE"/>
    <property type="match status" value="1"/>
</dbReference>
<organism evidence="6 7">
    <name type="scientific">Terfezia boudieri ATCC MYA-4762</name>
    <dbReference type="NCBI Taxonomy" id="1051890"/>
    <lineage>
        <taxon>Eukaryota</taxon>
        <taxon>Fungi</taxon>
        <taxon>Dikarya</taxon>
        <taxon>Ascomycota</taxon>
        <taxon>Pezizomycotina</taxon>
        <taxon>Pezizomycetes</taxon>
        <taxon>Pezizales</taxon>
        <taxon>Pezizaceae</taxon>
        <taxon>Terfezia</taxon>
    </lineage>
</organism>
<keyword evidence="7" id="KW-1185">Reference proteome</keyword>
<evidence type="ECO:0000313" key="7">
    <source>
        <dbReference type="Proteomes" id="UP000267821"/>
    </source>
</evidence>
<dbReference type="AlphaFoldDB" id="A0A3N4LZQ4"/>
<protein>
    <submittedName>
        <fullName evidence="6">P-loop containing nucleoside triphosphate hydrolase protein</fullName>
    </submittedName>
</protein>
<dbReference type="InterPro" id="IPR051515">
    <property type="entry name" value="IRG"/>
</dbReference>
<comment type="similarity">
    <text evidence="1">Belongs to the TRAFAC class dynamin-like GTPase superfamily. IRG family.</text>
</comment>
<evidence type="ECO:0000256" key="3">
    <source>
        <dbReference type="ARBA" id="ARBA00022801"/>
    </source>
</evidence>
<dbReference type="InterPro" id="IPR007743">
    <property type="entry name" value="Immunity-related_GTPase-like"/>
</dbReference>
<dbReference type="GO" id="GO:0016020">
    <property type="term" value="C:membrane"/>
    <property type="evidence" value="ECO:0007669"/>
    <property type="project" value="InterPro"/>
</dbReference>
<dbReference type="InterPro" id="IPR030385">
    <property type="entry name" value="G_IRG_dom"/>
</dbReference>
<dbReference type="InParanoid" id="A0A3N4LZQ4"/>
<dbReference type="InterPro" id="IPR027417">
    <property type="entry name" value="P-loop_NTPase"/>
</dbReference>
<dbReference type="GO" id="GO:0005525">
    <property type="term" value="F:GTP binding"/>
    <property type="evidence" value="ECO:0007669"/>
    <property type="project" value="UniProtKB-KW"/>
</dbReference>
<dbReference type="Pfam" id="PF05049">
    <property type="entry name" value="IIGP"/>
    <property type="match status" value="1"/>
</dbReference>
<reference evidence="6 7" key="1">
    <citation type="journal article" date="2018" name="Nat. Ecol. Evol.">
        <title>Pezizomycetes genomes reveal the molecular basis of ectomycorrhizal truffle lifestyle.</title>
        <authorList>
            <person name="Murat C."/>
            <person name="Payen T."/>
            <person name="Noel B."/>
            <person name="Kuo A."/>
            <person name="Morin E."/>
            <person name="Chen J."/>
            <person name="Kohler A."/>
            <person name="Krizsan K."/>
            <person name="Balestrini R."/>
            <person name="Da Silva C."/>
            <person name="Montanini B."/>
            <person name="Hainaut M."/>
            <person name="Levati E."/>
            <person name="Barry K.W."/>
            <person name="Belfiori B."/>
            <person name="Cichocki N."/>
            <person name="Clum A."/>
            <person name="Dockter R.B."/>
            <person name="Fauchery L."/>
            <person name="Guy J."/>
            <person name="Iotti M."/>
            <person name="Le Tacon F."/>
            <person name="Lindquist E.A."/>
            <person name="Lipzen A."/>
            <person name="Malagnac F."/>
            <person name="Mello A."/>
            <person name="Molinier V."/>
            <person name="Miyauchi S."/>
            <person name="Poulain J."/>
            <person name="Riccioni C."/>
            <person name="Rubini A."/>
            <person name="Sitrit Y."/>
            <person name="Splivallo R."/>
            <person name="Traeger S."/>
            <person name="Wang M."/>
            <person name="Zifcakova L."/>
            <person name="Wipf D."/>
            <person name="Zambonelli A."/>
            <person name="Paolocci F."/>
            <person name="Nowrousian M."/>
            <person name="Ottonello S."/>
            <person name="Baldrian P."/>
            <person name="Spatafora J.W."/>
            <person name="Henrissat B."/>
            <person name="Nagy L.G."/>
            <person name="Aury J.M."/>
            <person name="Wincker P."/>
            <person name="Grigoriev I.V."/>
            <person name="Bonfante P."/>
            <person name="Martin F.M."/>
        </authorList>
    </citation>
    <scope>NUCLEOTIDE SEQUENCE [LARGE SCALE GENOMIC DNA]</scope>
    <source>
        <strain evidence="6 7">ATCC MYA-4762</strain>
    </source>
</reference>
<dbReference type="SUPFAM" id="SSF52540">
    <property type="entry name" value="P-loop containing nucleoside triphosphate hydrolases"/>
    <property type="match status" value="1"/>
</dbReference>
<keyword evidence="4" id="KW-0342">GTP-binding</keyword>
<dbReference type="EMBL" id="ML121534">
    <property type="protein sequence ID" value="RPB26602.1"/>
    <property type="molecule type" value="Genomic_DNA"/>
</dbReference>
<proteinExistence type="inferred from homology"/>
<gene>
    <name evidence="6" type="ORF">L211DRAFT_781273</name>
</gene>
<dbReference type="PROSITE" id="PS51716">
    <property type="entry name" value="G_IRG"/>
    <property type="match status" value="1"/>
</dbReference>
<keyword evidence="2" id="KW-0547">Nucleotide-binding</keyword>
<name>A0A3N4LZQ4_9PEZI</name>
<dbReference type="Gene3D" id="3.40.50.300">
    <property type="entry name" value="P-loop containing nucleotide triphosphate hydrolases"/>
    <property type="match status" value="1"/>
</dbReference>
<accession>A0A3N4LZQ4</accession>